<keyword evidence="1" id="KW-1133">Transmembrane helix</keyword>
<dbReference type="EMBL" id="WJJP01000015">
    <property type="protein sequence ID" value="MBD3323032.1"/>
    <property type="molecule type" value="Genomic_DNA"/>
</dbReference>
<dbReference type="InterPro" id="IPR011777">
    <property type="entry name" value="Geranylgeranyl_Rdtase_fam"/>
</dbReference>
<reference evidence="3" key="1">
    <citation type="submission" date="2019-11" db="EMBL/GenBank/DDBJ databases">
        <title>Microbial mats filling the niche in hypersaline microbial mats.</title>
        <authorList>
            <person name="Wong H.L."/>
            <person name="Macleod F.I."/>
            <person name="White R.A. III"/>
            <person name="Burns B.P."/>
        </authorList>
    </citation>
    <scope>NUCLEOTIDE SEQUENCE</scope>
    <source>
        <strain evidence="3">Rbin_158</strain>
    </source>
</reference>
<dbReference type="Proteomes" id="UP000649604">
    <property type="component" value="Unassembled WGS sequence"/>
</dbReference>
<dbReference type="SUPFAM" id="SSF51905">
    <property type="entry name" value="FAD/NAD(P)-binding domain"/>
    <property type="match status" value="1"/>
</dbReference>
<feature type="transmembrane region" description="Helical" evidence="1">
    <location>
        <begin position="6"/>
        <end position="32"/>
    </location>
</feature>
<comment type="caution">
    <text evidence="3">The sequence shown here is derived from an EMBL/GenBank/DDBJ whole genome shotgun (WGS) entry which is preliminary data.</text>
</comment>
<keyword evidence="1" id="KW-0812">Transmembrane</keyword>
<gene>
    <name evidence="3" type="ORF">GF339_00515</name>
</gene>
<proteinExistence type="predicted"/>
<dbReference type="PANTHER" id="PTHR42685">
    <property type="entry name" value="GERANYLGERANYL DIPHOSPHATE REDUCTASE"/>
    <property type="match status" value="1"/>
</dbReference>
<dbReference type="InterPro" id="IPR050407">
    <property type="entry name" value="Geranylgeranyl_reductase"/>
</dbReference>
<dbReference type="PANTHER" id="PTHR42685:SF22">
    <property type="entry name" value="CONDITIONED MEDIUM FACTOR RECEPTOR 1"/>
    <property type="match status" value="1"/>
</dbReference>
<protein>
    <submittedName>
        <fullName evidence="3">Geranylgeranyl reductase family protein</fullName>
    </submittedName>
</protein>
<evidence type="ECO:0000313" key="3">
    <source>
        <dbReference type="EMBL" id="MBD3323032.1"/>
    </source>
</evidence>
<dbReference type="GO" id="GO:0016628">
    <property type="term" value="F:oxidoreductase activity, acting on the CH-CH group of donors, NAD or NADP as acceptor"/>
    <property type="evidence" value="ECO:0007669"/>
    <property type="project" value="InterPro"/>
</dbReference>
<organism evidence="3 4">
    <name type="scientific">candidate division KSB3 bacterium</name>
    <dbReference type="NCBI Taxonomy" id="2044937"/>
    <lineage>
        <taxon>Bacteria</taxon>
        <taxon>candidate division KSB3</taxon>
    </lineage>
</organism>
<sequence length="388" mass="43050">MTHYDTIIVGAGPAGSAAAAVLAAAGMHVLLLDKAVFPRDKLCAGGVSGRSRKLFSQIFAADWQPAVNYTTHGIAVYFRQDRLNAVRNYRPVYLTSRRQFDTYLLALAQQRGAQILQDAPVRSVNAAGRSVSLANGKTLTADFIIGTDGVLSRVAQSLGRRVLDRRRLTLGLEVEMPREALPRQVTLSEIYFGYVKWGYGWVFPKSETLTIGLGALWSATPHLKPIFIDFLQHLLGTVPDVPIRGHFLPFGTYRRPQGREAVLLAGDAAGFVEPITGEGIAFAMQSGQLAAQAILQAAARQAPTQAYRLYRRRLRPLISTFDYARILGYLVFPNCWQSLFVTTLRRTDLPIRKQMDLLADELPHKKLLWISLTKLGQHILNRLCNVNP</sequence>
<dbReference type="AlphaFoldDB" id="A0A9D5JS67"/>
<dbReference type="InterPro" id="IPR002938">
    <property type="entry name" value="FAD-bd"/>
</dbReference>
<dbReference type="Pfam" id="PF01494">
    <property type="entry name" value="FAD_binding_3"/>
    <property type="match status" value="1"/>
</dbReference>
<keyword evidence="1" id="KW-0472">Membrane</keyword>
<evidence type="ECO:0000256" key="1">
    <source>
        <dbReference type="SAM" id="Phobius"/>
    </source>
</evidence>
<dbReference type="PRINTS" id="PR00420">
    <property type="entry name" value="RNGMNOXGNASE"/>
</dbReference>
<evidence type="ECO:0000313" key="4">
    <source>
        <dbReference type="Proteomes" id="UP000649604"/>
    </source>
</evidence>
<feature type="domain" description="FAD-binding" evidence="2">
    <location>
        <begin position="4"/>
        <end position="162"/>
    </location>
</feature>
<dbReference type="NCBIfam" id="TIGR02032">
    <property type="entry name" value="GG-red-SF"/>
    <property type="match status" value="1"/>
</dbReference>
<dbReference type="GO" id="GO:0071949">
    <property type="term" value="F:FAD binding"/>
    <property type="evidence" value="ECO:0007669"/>
    <property type="project" value="InterPro"/>
</dbReference>
<dbReference type="InterPro" id="IPR036188">
    <property type="entry name" value="FAD/NAD-bd_sf"/>
</dbReference>
<name>A0A9D5JS67_9BACT</name>
<evidence type="ECO:0000259" key="2">
    <source>
        <dbReference type="Pfam" id="PF01494"/>
    </source>
</evidence>
<accession>A0A9D5JS67</accession>
<dbReference type="Gene3D" id="3.50.50.60">
    <property type="entry name" value="FAD/NAD(P)-binding domain"/>
    <property type="match status" value="1"/>
</dbReference>